<evidence type="ECO:0000256" key="6">
    <source>
        <dbReference type="ARBA" id="ARBA00022670"/>
    </source>
</evidence>
<dbReference type="InterPro" id="IPR052170">
    <property type="entry name" value="M29_Exopeptidase"/>
</dbReference>
<evidence type="ECO:0000256" key="2">
    <source>
        <dbReference type="ARBA" id="ARBA00001946"/>
    </source>
</evidence>
<comment type="caution">
    <text evidence="10">The sequence shown here is derived from an EMBL/GenBank/DDBJ whole genome shotgun (WGS) entry which is preliminary data.</text>
</comment>
<evidence type="ECO:0000256" key="5">
    <source>
        <dbReference type="ARBA" id="ARBA00022438"/>
    </source>
</evidence>
<dbReference type="Pfam" id="PF02073">
    <property type="entry name" value="Peptidase_M29"/>
    <property type="match status" value="1"/>
</dbReference>
<protein>
    <submittedName>
        <fullName evidence="10">Aminopeptidase</fullName>
    </submittedName>
</protein>
<dbReference type="InterPro" id="IPR035097">
    <property type="entry name" value="M29_N-terminal"/>
</dbReference>
<dbReference type="GeneID" id="90533491"/>
<keyword evidence="9" id="KW-0482">Metalloprotease</keyword>
<dbReference type="InterPro" id="IPR000787">
    <property type="entry name" value="Peptidase_M29"/>
</dbReference>
<dbReference type="SUPFAM" id="SSF144052">
    <property type="entry name" value="Thermophilic metalloprotease-like"/>
    <property type="match status" value="1"/>
</dbReference>
<keyword evidence="7" id="KW-0479">Metal-binding</keyword>
<comment type="cofactor">
    <cofactor evidence="2">
        <name>Mg(2+)</name>
        <dbReference type="ChEBI" id="CHEBI:18420"/>
    </cofactor>
</comment>
<evidence type="ECO:0000256" key="1">
    <source>
        <dbReference type="ARBA" id="ARBA00001941"/>
    </source>
</evidence>
<keyword evidence="6" id="KW-0645">Protease</keyword>
<dbReference type="RefSeq" id="WP_066866629.1">
    <property type="nucleotide sequence ID" value="NZ_CABKVV010000014.1"/>
</dbReference>
<evidence type="ECO:0000256" key="3">
    <source>
        <dbReference type="ARBA" id="ARBA00001947"/>
    </source>
</evidence>
<proteinExistence type="inferred from homology"/>
<accession>A0ABT1S1C8</accession>
<comment type="similarity">
    <text evidence="4">Belongs to the peptidase M29 family.</text>
</comment>
<dbReference type="Gene3D" id="3.40.1830.10">
    <property type="entry name" value="Thermophilic metalloprotease (M29)"/>
    <property type="match status" value="1"/>
</dbReference>
<dbReference type="Proteomes" id="UP001524473">
    <property type="component" value="Unassembled WGS sequence"/>
</dbReference>
<sequence length="372" mass="41823">MDQDQRAGKLAHTLVTYSLKVKPGEKVLIETRGADLPFTADLIKEVYAAGGLPFLSIKYPYLEREIMNGCTGEQMDLLYRLEADRMHEMDCYIGIRLPENAYEENGVPLAQVECYNNRYDYKLLMEDRVPGTRWVVLRYPTPAMAQAAQMSTAQFTDFYFDVCTLDYARMSKAMDPLKELMDRTDKVRITAKDTDLTFSIKGIGGVKCDGLCNIPDGEVYSAPVIDSVNGFITYNTPSLVDGFSFENIRLEFENGKIVKATANNTERLNAILDTDEGARYIGEFAIGVNPYVLKPMNETLFDEKIMGSLHFTPGNCVEGCENGNRSKVHWDLVLIQTPEWGGGEIYFDGVAIRKDGRFVPDALQALNPENLR</sequence>
<comment type="cofactor">
    <cofactor evidence="3">
        <name>Zn(2+)</name>
        <dbReference type="ChEBI" id="CHEBI:29105"/>
    </cofactor>
</comment>
<evidence type="ECO:0000313" key="11">
    <source>
        <dbReference type="Proteomes" id="UP001524473"/>
    </source>
</evidence>
<comment type="cofactor">
    <cofactor evidence="1">
        <name>Co(2+)</name>
        <dbReference type="ChEBI" id="CHEBI:48828"/>
    </cofactor>
</comment>
<evidence type="ECO:0000256" key="7">
    <source>
        <dbReference type="ARBA" id="ARBA00022723"/>
    </source>
</evidence>
<gene>
    <name evidence="10" type="ORF">NE695_12460</name>
</gene>
<evidence type="ECO:0000256" key="4">
    <source>
        <dbReference type="ARBA" id="ARBA00008236"/>
    </source>
</evidence>
<dbReference type="EMBL" id="JANFZH010000029">
    <property type="protein sequence ID" value="MCQ4840722.1"/>
    <property type="molecule type" value="Genomic_DNA"/>
</dbReference>
<dbReference type="PANTHER" id="PTHR34448:SF1">
    <property type="entry name" value="BLL6088 PROTEIN"/>
    <property type="match status" value="1"/>
</dbReference>
<evidence type="ECO:0000256" key="9">
    <source>
        <dbReference type="ARBA" id="ARBA00023049"/>
    </source>
</evidence>
<keyword evidence="8" id="KW-0378">Hydrolase</keyword>
<evidence type="ECO:0000313" key="10">
    <source>
        <dbReference type="EMBL" id="MCQ4840722.1"/>
    </source>
</evidence>
<dbReference type="GO" id="GO:0004177">
    <property type="term" value="F:aminopeptidase activity"/>
    <property type="evidence" value="ECO:0007669"/>
    <property type="project" value="UniProtKB-KW"/>
</dbReference>
<keyword evidence="11" id="KW-1185">Reference proteome</keyword>
<dbReference type="PANTHER" id="PTHR34448">
    <property type="entry name" value="AMINOPEPTIDASE"/>
    <property type="match status" value="1"/>
</dbReference>
<evidence type="ECO:0000256" key="8">
    <source>
        <dbReference type="ARBA" id="ARBA00022801"/>
    </source>
</evidence>
<name>A0ABT1S1C8_9FIRM</name>
<organism evidence="10 11">
    <name type="scientific">Neglectibacter timonensis</name>
    <dbReference type="NCBI Taxonomy" id="1776382"/>
    <lineage>
        <taxon>Bacteria</taxon>
        <taxon>Bacillati</taxon>
        <taxon>Bacillota</taxon>
        <taxon>Clostridia</taxon>
        <taxon>Eubacteriales</taxon>
        <taxon>Oscillospiraceae</taxon>
        <taxon>Neglectibacter</taxon>
    </lineage>
</organism>
<reference evidence="10 11" key="1">
    <citation type="submission" date="2022-06" db="EMBL/GenBank/DDBJ databases">
        <title>Isolation of gut microbiota from human fecal samples.</title>
        <authorList>
            <person name="Pamer E.G."/>
            <person name="Barat B."/>
            <person name="Waligurski E."/>
            <person name="Medina S."/>
            <person name="Paddock L."/>
            <person name="Mostad J."/>
        </authorList>
    </citation>
    <scope>NUCLEOTIDE SEQUENCE [LARGE SCALE GENOMIC DNA]</scope>
    <source>
        <strain evidence="10 11">DFI.9.73</strain>
    </source>
</reference>
<keyword evidence="5 10" id="KW-0031">Aminopeptidase</keyword>